<dbReference type="GO" id="GO:0019887">
    <property type="term" value="F:protein kinase regulator activity"/>
    <property type="evidence" value="ECO:0007669"/>
    <property type="project" value="TreeGrafter"/>
</dbReference>
<comment type="caution">
    <text evidence="4">The sequence shown here is derived from an EMBL/GenBank/DDBJ whole genome shotgun (WGS) entry which is preliminary data.</text>
</comment>
<dbReference type="Pfam" id="PF23307">
    <property type="entry name" value="SAM_KIDINS220"/>
    <property type="match status" value="1"/>
</dbReference>
<feature type="domain" description="Kinase D-interacting substrate of 220 kDa-like SAM" evidence="3">
    <location>
        <begin position="883"/>
        <end position="965"/>
    </location>
</feature>
<feature type="compositionally biased region" description="Basic residues" evidence="1">
    <location>
        <begin position="1328"/>
        <end position="1337"/>
    </location>
</feature>
<keyword evidence="2" id="KW-0812">Transmembrane</keyword>
<feature type="compositionally biased region" description="Polar residues" evidence="1">
    <location>
        <begin position="596"/>
        <end position="605"/>
    </location>
</feature>
<evidence type="ECO:0000256" key="1">
    <source>
        <dbReference type="SAM" id="MobiDB-lite"/>
    </source>
</evidence>
<feature type="transmembrane region" description="Helical" evidence="2">
    <location>
        <begin position="115"/>
        <end position="138"/>
    </location>
</feature>
<keyword evidence="5" id="KW-1185">Reference proteome</keyword>
<feature type="transmembrane region" description="Helical" evidence="2">
    <location>
        <begin position="144"/>
        <end position="166"/>
    </location>
</feature>
<keyword evidence="2" id="KW-1133">Transmembrane helix</keyword>
<feature type="transmembrane region" description="Helical" evidence="2">
    <location>
        <begin position="308"/>
        <end position="328"/>
    </location>
</feature>
<dbReference type="EMBL" id="JXXN02000226">
    <property type="protein sequence ID" value="THD28141.1"/>
    <property type="molecule type" value="Genomic_DNA"/>
</dbReference>
<protein>
    <recommendedName>
        <fullName evidence="3">Kinase D-interacting substrate of 220 kDa-like SAM domain-containing protein</fullName>
    </recommendedName>
</protein>
<gene>
    <name evidence="4" type="ORF">D915_001102</name>
</gene>
<name>A0A4E0RMV2_FASHE</name>
<feature type="region of interest" description="Disordered" evidence="1">
    <location>
        <begin position="539"/>
        <end position="569"/>
    </location>
</feature>
<keyword evidence="2" id="KW-0472">Membrane</keyword>
<feature type="compositionally biased region" description="Polar residues" evidence="1">
    <location>
        <begin position="544"/>
        <end position="555"/>
    </location>
</feature>
<evidence type="ECO:0000256" key="2">
    <source>
        <dbReference type="SAM" id="Phobius"/>
    </source>
</evidence>
<reference evidence="4" key="1">
    <citation type="submission" date="2019-03" db="EMBL/GenBank/DDBJ databases">
        <title>Improved annotation for the trematode Fasciola hepatica.</title>
        <authorList>
            <person name="Choi Y.-J."/>
            <person name="Martin J."/>
            <person name="Mitreva M."/>
        </authorList>
    </citation>
    <scope>NUCLEOTIDE SEQUENCE [LARGE SCALE GENOMIC DNA]</scope>
</reference>
<dbReference type="GO" id="GO:0030165">
    <property type="term" value="F:PDZ domain binding"/>
    <property type="evidence" value="ECO:0007669"/>
    <property type="project" value="TreeGrafter"/>
</dbReference>
<feature type="compositionally biased region" description="Basic and acidic residues" evidence="1">
    <location>
        <begin position="1179"/>
        <end position="1192"/>
    </location>
</feature>
<dbReference type="InterPro" id="IPR052771">
    <property type="entry name" value="Neurotrophin_sig_adaptor"/>
</dbReference>
<feature type="region of interest" description="Disordered" evidence="1">
    <location>
        <begin position="1306"/>
        <end position="1337"/>
    </location>
</feature>
<dbReference type="InterPro" id="IPR057092">
    <property type="entry name" value="SAM_KIDINS220"/>
</dbReference>
<dbReference type="Proteomes" id="UP000230066">
    <property type="component" value="Unassembled WGS sequence"/>
</dbReference>
<evidence type="ECO:0000313" key="5">
    <source>
        <dbReference type="Proteomes" id="UP000230066"/>
    </source>
</evidence>
<feature type="region of interest" description="Disordered" evidence="1">
    <location>
        <begin position="1093"/>
        <end position="1114"/>
    </location>
</feature>
<evidence type="ECO:0000313" key="4">
    <source>
        <dbReference type="EMBL" id="THD28141.1"/>
    </source>
</evidence>
<dbReference type="PANTHER" id="PTHR24116:SF0">
    <property type="entry name" value="KINASE D-INTERACTING SUBSTRATE OF 220 KDA"/>
    <property type="match status" value="1"/>
</dbReference>
<organism evidence="4 5">
    <name type="scientific">Fasciola hepatica</name>
    <name type="common">Liver fluke</name>
    <dbReference type="NCBI Taxonomy" id="6192"/>
    <lineage>
        <taxon>Eukaryota</taxon>
        <taxon>Metazoa</taxon>
        <taxon>Spiralia</taxon>
        <taxon>Lophotrochozoa</taxon>
        <taxon>Platyhelminthes</taxon>
        <taxon>Trematoda</taxon>
        <taxon>Digenea</taxon>
        <taxon>Plagiorchiida</taxon>
        <taxon>Echinostomata</taxon>
        <taxon>Echinostomatoidea</taxon>
        <taxon>Fasciolidae</taxon>
        <taxon>Fasciola</taxon>
    </lineage>
</organism>
<sequence length="1606" mass="180042">MKIASRQSDLLGTSRVFACQSDDSKQPVTPSSTQSKRNDLDTLLELGAFHCPLDLITADVKNHGTNTIRALADMFTCRLTNFPVTTGIFTTQNDKEYLSRLASELRNISRLSGPVALRFSVLLFLFPLFVSTFLGYLVGMLTTWQVGLSIGHVGMFLQITFLVIIITGSRVCHNHIATRISHSVAQFLRWLQLILNVCFCYPTQQIDTKAPVKTIVVYHRLWPSTTPNVALFSMIDKMWTGLIRMHGEISIRLQRASRASPLPNRRFKRVCCLPAFLVVLAFCVSFMTETGMIRYYSGEFTAMLTEKGTIVIFVISSSILFLGLFGSIPSLYRLIRSLTINPVQPLRTALADFLSDEANEEEYNHLRPQGKHTCLPRRVAQPSEPVVLGNSTSLKNMAITAEEERARRADILIKEVFTQLCKLSITFDRFLSDQQTRFIICLDASETKQCDVLAKLIYQIHSLVLTESTAPVAFVLEANFKVLLGDTVASAICPPYLGTPNTGVPEDAPRTLSDNLHLINSSIHLPIYLEAPLFTDVESEPQSKDLTPNSVNVSPNGFPHPAPAQSAKRTSGIMYTPRSIFGNRGSVAPFRGGPEKSSTQLLTGQLSHSNSTLSRSVETCQGIAGIFLRDHELADWNGKMMKQLISATSFTSRFLRLCNLEVPIEEMILWITLVEYWPYHIAWLVVYLEGLVEGKSYGMGKPVSNQTGINLIDCFQEVKARVAASIDQLEPLVEDDRDLERLEGYLRAKASRPISIGNLKKLISCVLIHNPFLRHCIRAQILNPDRRSASEDRRGGHLGPFSPALTTLVEGQVDSFRKTNQNIGSSGPYAMNRSNSGKGRLSIPLGPTDAQGVHFFPCNADLLTSAEQTPRISYEGHTKEIGQHLLLSQYTVSDVCNLIDNIREIEPEHKYIYQTNVRDHNVSGLVICRTDSERLKHEIGMNQSDWQAFCRSVQYLHGQESRLHEGLRNMRMTTEVESDSESIVNPLVIANKYPFFGSFPTPGERQQEQPLFLSTPLQPTQHGMSAQTRLIRSSPSSSLASSNHLGLKNPTLIRQTPWLLSPQVPTSLTNSDGADLLVNDAFSQLVRNAEQAENQASLSGMEEPESLYKTTSQPVVSKSLTKPRGINESVTKYQGMEKSSSQKSFHEQIELDTRKDIFTNSPANIEARMATTRQPRRPSNMEHENSTMRYRDASLVNEGTQHGLRPSRSRRPDSRRYNSRSTVDLRTAFGPLSYNPQAAEMCYREVLRRKPKCRAKSTHMRQTVASGDPRIIPNKAVRDDEELYLFNAIAQEQQQTHPEIAFSSIPMPLRSPWKAPTQQTDEEMKDTRRMKKRPCRRSSKIQAPYDVFVNKNVQEAALVPTQLSGHVSKIAGVHPESAVIDSESDSVAYNPQSVAHLPGVLPWSVTNGPRRERRSRKLLHSPALNPAQLASLYSYVTHAGKLPTLSNPPFEFPYGKNFVESEAATKMNYFHFPHMNYASLYTEPAESYKPSQKKRARHSEHITTATTSPRLVHSTLKSRRSNELVHLDYLDEGTNSPDSEAEECTCEYWYGIDRNGGKVTISEPTLRGDSDDLYSDDNVQSYSLDHEIPKRNLYDKMNGHYGAAND</sequence>
<accession>A0A4E0RMV2</accession>
<feature type="region of interest" description="Disordered" evidence="1">
    <location>
        <begin position="586"/>
        <end position="605"/>
    </location>
</feature>
<evidence type="ECO:0000259" key="3">
    <source>
        <dbReference type="Pfam" id="PF23307"/>
    </source>
</evidence>
<proteinExistence type="predicted"/>
<feature type="region of interest" description="Disordered" evidence="1">
    <location>
        <begin position="819"/>
        <end position="841"/>
    </location>
</feature>
<feature type="region of interest" description="Disordered" evidence="1">
    <location>
        <begin position="1169"/>
        <end position="1219"/>
    </location>
</feature>
<dbReference type="PANTHER" id="PTHR24116">
    <property type="entry name" value="KINASE D-INTERACTING SUBSTRATE OF 220 KDA"/>
    <property type="match status" value="1"/>
</dbReference>